<evidence type="ECO:0000256" key="4">
    <source>
        <dbReference type="ARBA" id="ARBA00022816"/>
    </source>
</evidence>
<dbReference type="GeneTree" id="ENSGT00390000012903"/>
<keyword evidence="8" id="KW-0539">Nucleus</keyword>
<dbReference type="PaxDb" id="10116-ENSRNOP00000047389"/>
<evidence type="ECO:0000256" key="7">
    <source>
        <dbReference type="ARBA" id="ARBA00023132"/>
    </source>
</evidence>
<feature type="compositionally biased region" description="Polar residues" evidence="14">
    <location>
        <begin position="81"/>
        <end position="92"/>
    </location>
</feature>
<evidence type="ECO:0000256" key="1">
    <source>
        <dbReference type="ARBA" id="ARBA00004567"/>
    </source>
</evidence>
<reference evidence="15" key="1">
    <citation type="submission" date="2024-01" db="EMBL/GenBank/DDBJ databases">
        <title>GRCr8: a new rat reference genome assembly contstructed from accurate long reads and long range scaffolding.</title>
        <authorList>
            <person name="Doris P.A."/>
            <person name="Kalbfleisch T."/>
            <person name="Li K."/>
            <person name="Howe K."/>
            <person name="Wood J."/>
        </authorList>
    </citation>
    <scope>NUCLEOTIDE SEQUENCE [LARGE SCALE GENOMIC DNA]</scope>
    <source>
        <strain evidence="15">Brown Norway</strain>
    </source>
</reference>
<comment type="function">
    <text evidence="9">Required for the export of mRNAs containing poly(A) tails from the nucleus into the cytoplasm. May be involved in the terminal step of the mRNA transport through the nuclear pore complex (NPC).</text>
</comment>
<dbReference type="GO" id="GO:0000822">
    <property type="term" value="F:inositol hexakisphosphate binding"/>
    <property type="evidence" value="ECO:0000318"/>
    <property type="project" value="GO_Central"/>
</dbReference>
<dbReference type="eggNOG" id="KOG2412">
    <property type="taxonomic scope" value="Eukaryota"/>
</dbReference>
<dbReference type="GO" id="GO:0005543">
    <property type="term" value="F:phospholipid binding"/>
    <property type="evidence" value="ECO:0000318"/>
    <property type="project" value="GO_Central"/>
</dbReference>
<dbReference type="AGR" id="RGD:1565693"/>
<keyword evidence="16" id="KW-1185">Reference proteome</keyword>
<keyword evidence="6" id="KW-0811">Translocation</keyword>
<evidence type="ECO:0000256" key="2">
    <source>
        <dbReference type="ARBA" id="ARBA00011056"/>
    </source>
</evidence>
<evidence type="ECO:0000256" key="12">
    <source>
        <dbReference type="ARBA" id="ARBA00030897"/>
    </source>
</evidence>
<evidence type="ECO:0000256" key="3">
    <source>
        <dbReference type="ARBA" id="ARBA00022448"/>
    </source>
</evidence>
<dbReference type="OMA" id="LEQWPRA"/>
<evidence type="ECO:0000256" key="6">
    <source>
        <dbReference type="ARBA" id="ARBA00023010"/>
    </source>
</evidence>
<dbReference type="InterPro" id="IPR038506">
    <property type="entry name" value="GLE1-like_sf"/>
</dbReference>
<evidence type="ECO:0000256" key="13">
    <source>
        <dbReference type="ARBA" id="ARBA00031503"/>
    </source>
</evidence>
<evidence type="ECO:0000313" key="15">
    <source>
        <dbReference type="Ensembl" id="ENSRNOP00000047389.5"/>
    </source>
</evidence>
<name>F1M6G0_RAT</name>
<evidence type="ECO:0000313" key="16">
    <source>
        <dbReference type="Proteomes" id="UP000002494"/>
    </source>
</evidence>
<protein>
    <recommendedName>
        <fullName evidence="10">mRNA export factor GLE1</fullName>
    </recommendedName>
    <alternativeName>
        <fullName evidence="12">GLE1 RNA export mediator</fullName>
    </alternativeName>
    <alternativeName>
        <fullName evidence="13">GLE1-like protein</fullName>
    </alternativeName>
    <alternativeName>
        <fullName evidence="11">Nucleoporin GLE1</fullName>
    </alternativeName>
</protein>
<dbReference type="FunCoup" id="F1M6G0">
    <property type="interactions" value="158"/>
</dbReference>
<dbReference type="Ensembl" id="ENSRNOT00000016884.8">
    <property type="protein sequence ID" value="ENSRNOP00000047389.5"/>
    <property type="gene ID" value="ENSRNOG00000012652.8"/>
</dbReference>
<dbReference type="GO" id="GO:0005737">
    <property type="term" value="C:cytoplasm"/>
    <property type="evidence" value="ECO:0000318"/>
    <property type="project" value="GO_Central"/>
</dbReference>
<feature type="compositionally biased region" description="Low complexity" evidence="14">
    <location>
        <begin position="99"/>
        <end position="114"/>
    </location>
</feature>
<dbReference type="AlphaFoldDB" id="F1M6G0"/>
<feature type="region of interest" description="Disordered" evidence="14">
    <location>
        <begin position="346"/>
        <end position="394"/>
    </location>
</feature>
<dbReference type="HOGENOM" id="CLU_024662_1_0_1"/>
<comment type="similarity">
    <text evidence="2">Belongs to the GLE1 family.</text>
</comment>
<evidence type="ECO:0000313" key="17">
    <source>
        <dbReference type="RGD" id="1565693"/>
    </source>
</evidence>
<dbReference type="Gene3D" id="1.25.40.510">
    <property type="entry name" value="GLE1-like"/>
    <property type="match status" value="1"/>
</dbReference>
<organism evidence="15 16">
    <name type="scientific">Rattus norvegicus</name>
    <name type="common">Rat</name>
    <dbReference type="NCBI Taxonomy" id="10116"/>
    <lineage>
        <taxon>Eukaryota</taxon>
        <taxon>Metazoa</taxon>
        <taxon>Chordata</taxon>
        <taxon>Craniata</taxon>
        <taxon>Vertebrata</taxon>
        <taxon>Euteleostomi</taxon>
        <taxon>Mammalia</taxon>
        <taxon>Eutheria</taxon>
        <taxon>Euarchontoglires</taxon>
        <taxon>Glires</taxon>
        <taxon>Rodentia</taxon>
        <taxon>Myomorpha</taxon>
        <taxon>Muroidea</taxon>
        <taxon>Muridae</taxon>
        <taxon>Murinae</taxon>
        <taxon>Rattus</taxon>
    </lineage>
</organism>
<sequence length="709" mass="79881">MKFSLSYTAKFVPSGGRCWKTLRALRDSSRGSLHLQAKGLRSSREGGRSLAKLSSDLGWVVDDIPPDSSGHSADEAPPWDNSPSSGSASGLQGPSLLESPRTSTPQSPSPSRASGTQSTRESLFTDPMALQCSRAIGVEACLRMYQLASRRRAAEGLRWWQEEQEKKVRALSEMVCQQLERFDQLREQKLQKDFRDFQDRMEKGRREALGRQRKLRAEQGLRAKLLALKLGEVEQQQRQKQAEQEPISLEEGQVPVLGLCTLQEEVLRLNRQLEASVQQHRDLLNVDLSAFQSRGTQLCAFISGLLPTTLDTGYPTAENQAEAEGALQEMRDLLFHLEQEISRATEMKEEEEARIKQQESQGPNHLRGPAWTSAPQPKPSRDSGEKDPHLQVQDRKTTQWYQRLQDASAKCELAFEDLSSSKDSQDRRIKMDLQKAATIPVSQISSSAGSKLKEVFDKLHSLLSGQPVQSGGRPVSVSLHPQGLDFVQYKVAEKLVKQGESEVASHPEAAFPIAAVASGIWMLHPRVGDLILAQLHRQCPYSVPFHPAFKEGMALEDYGRMLGYPVTHSKVEEQDHFLKRMSGMIRFYAAIIQLQWPYGDRQEAHPHGLQHGWRWLAQVLNLEPLPHVTATLLFDFLEVCGNALVKQYQVQFWKLVLVIREDYLPRIEAITSSGQMGSLVRLQQFLDKCLQRREIPVPRGFLTASFWNS</sequence>
<keyword evidence="7" id="KW-0906">Nuclear pore complex</keyword>
<evidence type="ECO:0000256" key="14">
    <source>
        <dbReference type="SAM" id="MobiDB-lite"/>
    </source>
</evidence>
<evidence type="ECO:0000256" key="5">
    <source>
        <dbReference type="ARBA" id="ARBA00022927"/>
    </source>
</evidence>
<feature type="region of interest" description="Disordered" evidence="14">
    <location>
        <begin position="61"/>
        <end position="125"/>
    </location>
</feature>
<dbReference type="Pfam" id="PF07817">
    <property type="entry name" value="GLE1"/>
    <property type="match status" value="1"/>
</dbReference>
<dbReference type="STRING" id="10116.ENSRNOP00000047389"/>
<dbReference type="Proteomes" id="UP000002494">
    <property type="component" value="Chromosome 6"/>
</dbReference>
<keyword evidence="4" id="KW-0509">mRNA transport</keyword>
<feature type="compositionally biased region" description="Basic and acidic residues" evidence="14">
    <location>
        <begin position="379"/>
        <end position="394"/>
    </location>
</feature>
<dbReference type="InterPro" id="IPR012476">
    <property type="entry name" value="GLE1"/>
</dbReference>
<dbReference type="GO" id="GO:0016973">
    <property type="term" value="P:poly(A)+ mRNA export from nucleus"/>
    <property type="evidence" value="ECO:0000318"/>
    <property type="project" value="GO_Central"/>
</dbReference>
<dbReference type="GO" id="GO:0044614">
    <property type="term" value="C:nuclear pore cytoplasmic filaments"/>
    <property type="evidence" value="ECO:0000318"/>
    <property type="project" value="GO_Central"/>
</dbReference>
<dbReference type="VEuPathDB" id="HostDB:ENSRNOG00000012652"/>
<reference evidence="15" key="3">
    <citation type="submission" date="2025-09" db="UniProtKB">
        <authorList>
            <consortium name="Ensembl"/>
        </authorList>
    </citation>
    <scope>IDENTIFICATION</scope>
    <source>
        <strain evidence="15">Brown Norway</strain>
    </source>
</reference>
<evidence type="ECO:0000256" key="10">
    <source>
        <dbReference type="ARBA" id="ARBA00026227"/>
    </source>
</evidence>
<dbReference type="PhylomeDB" id="F1M6G0"/>
<dbReference type="GO" id="GO:0031369">
    <property type="term" value="F:translation initiation factor binding"/>
    <property type="evidence" value="ECO:0000318"/>
    <property type="project" value="GO_Central"/>
</dbReference>
<evidence type="ECO:0000256" key="9">
    <source>
        <dbReference type="ARBA" id="ARBA00024680"/>
    </source>
</evidence>
<feature type="compositionally biased region" description="Basic and acidic residues" evidence="14">
    <location>
        <begin position="346"/>
        <end position="357"/>
    </location>
</feature>
<keyword evidence="3" id="KW-0813">Transport</keyword>
<dbReference type="PANTHER" id="PTHR12960">
    <property type="entry name" value="GLE-1-RELATED"/>
    <property type="match status" value="1"/>
</dbReference>
<comment type="subcellular location">
    <subcellularLocation>
        <location evidence="1">Nucleus</location>
        <location evidence="1">Nuclear pore complex</location>
    </subcellularLocation>
</comment>
<proteinExistence type="inferred from homology"/>
<dbReference type="GO" id="GO:0015031">
    <property type="term" value="P:protein transport"/>
    <property type="evidence" value="ECO:0007669"/>
    <property type="project" value="UniProtKB-KW"/>
</dbReference>
<evidence type="ECO:0000256" key="8">
    <source>
        <dbReference type="ARBA" id="ARBA00023242"/>
    </source>
</evidence>
<dbReference type="PANTHER" id="PTHR12960:SF0">
    <property type="entry name" value="MRNA EXPORT FACTOR GLE1"/>
    <property type="match status" value="1"/>
</dbReference>
<reference evidence="15" key="2">
    <citation type="submission" date="2025-08" db="UniProtKB">
        <authorList>
            <consortium name="Ensembl"/>
        </authorList>
    </citation>
    <scope>IDENTIFICATION</scope>
    <source>
        <strain evidence="15">Brown Norway</strain>
    </source>
</reference>
<keyword evidence="5" id="KW-0653">Protein transport</keyword>
<gene>
    <name evidence="15 17" type="primary">Gle1l1</name>
    <name evidence="17" type="synonym">RGD1565693</name>
</gene>
<dbReference type="RGD" id="1565693">
    <property type="gene designation" value="Gle1l1"/>
</dbReference>
<evidence type="ECO:0000256" key="11">
    <source>
        <dbReference type="ARBA" id="ARBA00029983"/>
    </source>
</evidence>
<dbReference type="InParanoid" id="F1M6G0"/>
<accession>F1M6G0</accession>